<reference evidence="2 3" key="1">
    <citation type="journal article" date="2001" name="Proc. Natl. Acad. Sci. U.S.A.">
        <title>Complete genome sequence of Caulobacter crescentus.</title>
        <authorList>
            <person name="Nierman W.C."/>
            <person name="Feldblyum T.V."/>
            <person name="Laub M.T."/>
            <person name="Paulsen I.T."/>
            <person name="Nelson K.E."/>
            <person name="Eisen J.A."/>
            <person name="Heidelberg J.F."/>
            <person name="Alley M.R."/>
            <person name="Ohta N."/>
            <person name="Maddock J.R."/>
            <person name="Potocka I."/>
            <person name="Nelson W.C."/>
            <person name="Newton A."/>
            <person name="Stephens C."/>
            <person name="Phadke N.D."/>
            <person name="Ely B."/>
            <person name="DeBoy R.T."/>
            <person name="Dodson R.J."/>
            <person name="Durkin A.S."/>
            <person name="Gwinn M.L."/>
            <person name="Haft D.H."/>
            <person name="Kolonay J.F."/>
            <person name="Smit J."/>
            <person name="Craven M.B."/>
            <person name="Khouri H."/>
            <person name="Shetty J."/>
            <person name="Berry K."/>
            <person name="Utterback T."/>
            <person name="Tran K."/>
            <person name="Wolf A."/>
            <person name="Vamathevan J."/>
            <person name="Ermolaeva M."/>
            <person name="White O."/>
            <person name="Salzberg S.L."/>
            <person name="Venter J.C."/>
            <person name="Shapiro L."/>
            <person name="Fraser C.M."/>
        </authorList>
    </citation>
    <scope>NUCLEOTIDE SEQUENCE [LARGE SCALE GENOMIC DNA]</scope>
    <source>
        <strain evidence="3">ATCC 19089 / CB15</strain>
    </source>
</reference>
<proteinExistence type="predicted"/>
<feature type="compositionally biased region" description="Low complexity" evidence="1">
    <location>
        <begin position="30"/>
        <end position="59"/>
    </location>
</feature>
<evidence type="ECO:0000313" key="2">
    <source>
        <dbReference type="EMBL" id="AAK24469.1"/>
    </source>
</evidence>
<dbReference type="Proteomes" id="UP000001816">
    <property type="component" value="Chromosome"/>
</dbReference>
<feature type="region of interest" description="Disordered" evidence="1">
    <location>
        <begin position="19"/>
        <end position="101"/>
    </location>
</feature>
<sequence length="129" mass="14001">MACSEEQAAPGAVLSLSASIARGQQQGQVRWPNRPIPRNNNRTTSTARRPTSNRRPASAKPSRGSSPAPRWLPARRRPARTPLARTRLSPAAANEKGPAVNPPALFVYRADQRCEDAWGVARAIKGRSD</sequence>
<keyword evidence="3" id="KW-1185">Reference proteome</keyword>
<dbReference type="BioCyc" id="CAULO:CC2498-MONOMER"/>
<dbReference type="EMBL" id="AE005673">
    <property type="protein sequence ID" value="AAK24469.1"/>
    <property type="molecule type" value="Genomic_DNA"/>
</dbReference>
<gene>
    <name evidence="2" type="ordered locus">CC_2498</name>
</gene>
<evidence type="ECO:0000256" key="1">
    <source>
        <dbReference type="SAM" id="MobiDB-lite"/>
    </source>
</evidence>
<dbReference type="PIR" id="A87559">
    <property type="entry name" value="A87559"/>
</dbReference>
<feature type="compositionally biased region" description="Polar residues" evidence="1">
    <location>
        <begin position="19"/>
        <end position="28"/>
    </location>
</feature>
<evidence type="ECO:0000313" key="3">
    <source>
        <dbReference type="Proteomes" id="UP000001816"/>
    </source>
</evidence>
<protein>
    <submittedName>
        <fullName evidence="2">Uncharacterized protein</fullName>
    </submittedName>
</protein>
<dbReference type="AlphaFoldDB" id="Q9A5F2"/>
<accession>Q9A5F2</accession>
<dbReference type="KEGG" id="ccr:CC_2498"/>
<name>Q9A5F2_CAUVC</name>
<dbReference type="HOGENOM" id="CLU_1944850_0_0_5"/>
<organism evidence="2 3">
    <name type="scientific">Caulobacter vibrioides (strain ATCC 19089 / CIP 103742 / CB 15)</name>
    <name type="common">Caulobacter crescentus</name>
    <dbReference type="NCBI Taxonomy" id="190650"/>
    <lineage>
        <taxon>Bacteria</taxon>
        <taxon>Pseudomonadati</taxon>
        <taxon>Pseudomonadota</taxon>
        <taxon>Alphaproteobacteria</taxon>
        <taxon>Caulobacterales</taxon>
        <taxon>Caulobacteraceae</taxon>
        <taxon>Caulobacter</taxon>
    </lineage>
</organism>
<dbReference type="EnsemblBacteria" id="AAK24469">
    <property type="protein sequence ID" value="AAK24469"/>
    <property type="gene ID" value="CC_2498"/>
</dbReference>